<evidence type="ECO:0000313" key="4">
    <source>
        <dbReference type="Proteomes" id="UP001276659"/>
    </source>
</evidence>
<dbReference type="EMBL" id="JASNWA010000008">
    <property type="protein sequence ID" value="KAK3171335.1"/>
    <property type="molecule type" value="Genomic_DNA"/>
</dbReference>
<evidence type="ECO:0000256" key="1">
    <source>
        <dbReference type="ARBA" id="ARBA00004685"/>
    </source>
</evidence>
<gene>
    <name evidence="3" type="ORF">OEA41_003419</name>
</gene>
<keyword evidence="4" id="KW-1185">Reference proteome</keyword>
<dbReference type="Proteomes" id="UP001276659">
    <property type="component" value="Unassembled WGS sequence"/>
</dbReference>
<sequence length="199" mass="22667">MVTISRNLGADHDVIAAPANEALRYLDEPTQLNESFTFPSIYRGDPNDEIDAAWSKITDIGAMRISEEELEKLNPLFAKSAVRCPEKMGGGYMGSLEVFHQLHCVIAEPPAAIHTHPEYYKMRIISWEDPEDTVRTHIDVGAMTYNWVTVRDAPWPNFNTWHKCMDFDKVLKWGLDHQVPSKGEKMRQTARMTVLPTPP</sequence>
<dbReference type="GO" id="GO:0043386">
    <property type="term" value="P:mycotoxin biosynthetic process"/>
    <property type="evidence" value="ECO:0007669"/>
    <property type="project" value="InterPro"/>
</dbReference>
<dbReference type="PANTHER" id="PTHR33365:SF4">
    <property type="entry name" value="CYCLOCHLOROTINE BIOSYNTHESIS PROTEIN O"/>
    <property type="match status" value="1"/>
</dbReference>
<dbReference type="InterPro" id="IPR021765">
    <property type="entry name" value="UstYa-like"/>
</dbReference>
<comment type="caution">
    <text evidence="3">The sequence shown here is derived from an EMBL/GenBank/DDBJ whole genome shotgun (WGS) entry which is preliminary data.</text>
</comment>
<name>A0AAD9Z4A5_9LECA</name>
<protein>
    <submittedName>
        <fullName evidence="3">Uncharacterized protein</fullName>
    </submittedName>
</protein>
<comment type="similarity">
    <text evidence="2">Belongs to the ustYa family.</text>
</comment>
<comment type="pathway">
    <text evidence="1">Mycotoxin biosynthesis.</text>
</comment>
<dbReference type="AlphaFoldDB" id="A0AAD9Z4A5"/>
<proteinExistence type="inferred from homology"/>
<organism evidence="3 4">
    <name type="scientific">Lepraria neglecta</name>
    <dbReference type="NCBI Taxonomy" id="209136"/>
    <lineage>
        <taxon>Eukaryota</taxon>
        <taxon>Fungi</taxon>
        <taxon>Dikarya</taxon>
        <taxon>Ascomycota</taxon>
        <taxon>Pezizomycotina</taxon>
        <taxon>Lecanoromycetes</taxon>
        <taxon>OSLEUM clade</taxon>
        <taxon>Lecanoromycetidae</taxon>
        <taxon>Lecanorales</taxon>
        <taxon>Lecanorineae</taxon>
        <taxon>Stereocaulaceae</taxon>
        <taxon>Lepraria</taxon>
    </lineage>
</organism>
<dbReference type="Pfam" id="PF11807">
    <property type="entry name" value="UstYa"/>
    <property type="match status" value="1"/>
</dbReference>
<reference evidence="3" key="1">
    <citation type="submission" date="2022-11" db="EMBL/GenBank/DDBJ databases">
        <title>Chromosomal genome sequence assembly and mating type (MAT) locus characterization of the leprose asexual lichenized fungus Lepraria neglecta (Nyl.) Erichsen.</title>
        <authorList>
            <person name="Allen J.L."/>
            <person name="Pfeffer B."/>
        </authorList>
    </citation>
    <scope>NUCLEOTIDE SEQUENCE</scope>
    <source>
        <strain evidence="3">Allen 5258</strain>
    </source>
</reference>
<accession>A0AAD9Z4A5</accession>
<evidence type="ECO:0000313" key="3">
    <source>
        <dbReference type="EMBL" id="KAK3171335.1"/>
    </source>
</evidence>
<dbReference type="PANTHER" id="PTHR33365">
    <property type="entry name" value="YALI0B05434P"/>
    <property type="match status" value="1"/>
</dbReference>
<evidence type="ECO:0000256" key="2">
    <source>
        <dbReference type="ARBA" id="ARBA00035112"/>
    </source>
</evidence>